<proteinExistence type="inferred from homology"/>
<evidence type="ECO:0000313" key="3">
    <source>
        <dbReference type="EMBL" id="MBP2702984.1"/>
    </source>
</evidence>
<dbReference type="RefSeq" id="WP_210154304.1">
    <property type="nucleotide sequence ID" value="NZ_JAFCNB010000002.1"/>
</dbReference>
<evidence type="ECO:0000256" key="1">
    <source>
        <dbReference type="ARBA" id="ARBA00006817"/>
    </source>
</evidence>
<comment type="similarity">
    <text evidence="1">Belongs to the AHA1 family.</text>
</comment>
<dbReference type="SUPFAM" id="SSF55961">
    <property type="entry name" value="Bet v1-like"/>
    <property type="match status" value="2"/>
</dbReference>
<dbReference type="CDD" id="cd07814">
    <property type="entry name" value="SRPBCC_CalC_Aha1-like"/>
    <property type="match status" value="1"/>
</dbReference>
<name>A0A940WLX0_9ACTN</name>
<dbReference type="EMBL" id="JAFCNB010000002">
    <property type="protein sequence ID" value="MBP2702984.1"/>
    <property type="molecule type" value="Genomic_DNA"/>
</dbReference>
<dbReference type="Proteomes" id="UP000674234">
    <property type="component" value="Unassembled WGS sequence"/>
</dbReference>
<comment type="caution">
    <text evidence="3">The sequence shown here is derived from an EMBL/GenBank/DDBJ whole genome shotgun (WGS) entry which is preliminary data.</text>
</comment>
<accession>A0A940WLX0</accession>
<organism evidence="3 4">
    <name type="scientific">Microbispora oryzae</name>
    <dbReference type="NCBI Taxonomy" id="2806554"/>
    <lineage>
        <taxon>Bacteria</taxon>
        <taxon>Bacillati</taxon>
        <taxon>Actinomycetota</taxon>
        <taxon>Actinomycetes</taxon>
        <taxon>Streptosporangiales</taxon>
        <taxon>Streptosporangiaceae</taxon>
        <taxon>Microbispora</taxon>
    </lineage>
</organism>
<protein>
    <submittedName>
        <fullName evidence="3">SRPBCC domain-containing protein</fullName>
    </submittedName>
</protein>
<sequence length="338" mass="37557">MTSVSPLPDDLVVPLMEPSPFPPFRSTAQPVAHDRWERLITTVTVPADLPEVWTALTDPARVGMWFAETGPTWARENERSMLDFRDGEFFWCHTDVVEPPGADGRSGKLSYRWRWVGAGPATRVTWQLTAMGGATMVTTTEISSNGPSDWRSWNGTGWPGILDQFSDHVQTGRDVRWTWRRMGPYVQTELPVPVYEAWAALTAVPALQYWAGRTSGSLSVDDPMTFVIGDASGSCVLTVTEHVEAGQRFPSYLPSLSFDLDRGGWPGRLSGHLWIEPTHLGGSLLQVFHYGWEMFGSTETAPHDRTLLTQFWAAAFDRLGNLVRRLSPPPEMPGGMPG</sequence>
<evidence type="ECO:0000313" key="4">
    <source>
        <dbReference type="Proteomes" id="UP000674234"/>
    </source>
</evidence>
<dbReference type="Gene3D" id="3.30.530.20">
    <property type="match status" value="2"/>
</dbReference>
<dbReference type="InterPro" id="IPR013538">
    <property type="entry name" value="ASHA1/2-like_C"/>
</dbReference>
<feature type="domain" description="Activator of Hsp90 ATPase homologue 1/2-like C-terminal" evidence="2">
    <location>
        <begin position="51"/>
        <end position="169"/>
    </location>
</feature>
<keyword evidence="4" id="KW-1185">Reference proteome</keyword>
<dbReference type="AlphaFoldDB" id="A0A940WLX0"/>
<gene>
    <name evidence="3" type="ORF">JOL79_04100</name>
</gene>
<evidence type="ECO:0000259" key="2">
    <source>
        <dbReference type="Pfam" id="PF08327"/>
    </source>
</evidence>
<dbReference type="Pfam" id="PF08327">
    <property type="entry name" value="AHSA1"/>
    <property type="match status" value="1"/>
</dbReference>
<dbReference type="InterPro" id="IPR023393">
    <property type="entry name" value="START-like_dom_sf"/>
</dbReference>
<reference evidence="3" key="1">
    <citation type="submission" date="2021-02" db="EMBL/GenBank/DDBJ databases">
        <title>Draft genome sequence of Microbispora sp. RL4-1S isolated from rice leaves in Thailand.</title>
        <authorList>
            <person name="Muangham S."/>
            <person name="Duangmal K."/>
        </authorList>
    </citation>
    <scope>NUCLEOTIDE SEQUENCE</scope>
    <source>
        <strain evidence="3">RL4-1S</strain>
    </source>
</reference>